<comment type="subcellular location">
    <subcellularLocation>
        <location evidence="1">Cell inner membrane</location>
        <topology evidence="1">Multi-pass membrane protein</topology>
    </subcellularLocation>
</comment>
<accession>A0A4R0N8J0</accession>
<feature type="transmembrane region" description="Helical" evidence="6">
    <location>
        <begin position="156"/>
        <end position="181"/>
    </location>
</feature>
<dbReference type="PANTHER" id="PTHR43702">
    <property type="entry name" value="L-FUCOSE-PROTON SYMPORTER"/>
    <property type="match status" value="1"/>
</dbReference>
<dbReference type="PANTHER" id="PTHR43702:SF3">
    <property type="entry name" value="PROTEIN TSGA"/>
    <property type="match status" value="1"/>
</dbReference>
<feature type="transmembrane region" description="Helical" evidence="6">
    <location>
        <begin position="329"/>
        <end position="346"/>
    </location>
</feature>
<evidence type="ECO:0000313" key="7">
    <source>
        <dbReference type="EMBL" id="TCC95857.1"/>
    </source>
</evidence>
<feature type="transmembrane region" description="Helical" evidence="6">
    <location>
        <begin position="20"/>
        <end position="44"/>
    </location>
</feature>
<evidence type="ECO:0000256" key="4">
    <source>
        <dbReference type="ARBA" id="ARBA00022989"/>
    </source>
</evidence>
<dbReference type="GO" id="GO:0022857">
    <property type="term" value="F:transmembrane transporter activity"/>
    <property type="evidence" value="ECO:0007669"/>
    <property type="project" value="InterPro"/>
</dbReference>
<comment type="caution">
    <text evidence="7">The sequence shown here is derived from an EMBL/GenBank/DDBJ whole genome shotgun (WGS) entry which is preliminary data.</text>
</comment>
<sequence>MQTADQKENSPVGQNYTTPLVSLTFLFFMWGFITCMNDILIPHLKGLFVLNYLEAMLVQFCFFGAYFIGSLVYFLISHFKGDPINKIGYKNGLLLGLVVSALGCLMFYPAATLSVYGLFLAAFFILGLGFTLLQITANPYVSLLGKESTASGRLNLVQAFNSFGTTIAPIFGGYLIFHFFATNGHLSAGATKMPYLIFSGIFVLLTLFIYKVKLPDFKSDHSALDGLGALRFPQLKGGIFAIFFYVGAEVTIGSFMISFLEHGDIMGLKETVAKNYLSLYWGGAMIGRFLGAISMNDVLSNSKKMLYMVLVCVGLFVLLYTIVDLDFAQMQWFIIFIVINLVGFSIGKSAPALMLAIFAVINIALLLITVFTGGALSMWCLLGIGLFNSIMWSNIFTLSISGLGEYKSQGSSLLVMAILGGAVIPLIQGSLADAIGIQNSFLLPAVCYLYVAWFGMFCFKKFKSTILEKPARSGH</sequence>
<keyword evidence="4 6" id="KW-1133">Transmembrane helix</keyword>
<dbReference type="Proteomes" id="UP000291117">
    <property type="component" value="Unassembled WGS sequence"/>
</dbReference>
<feature type="transmembrane region" description="Helical" evidence="6">
    <location>
        <begin position="56"/>
        <end position="76"/>
    </location>
</feature>
<feature type="transmembrane region" description="Helical" evidence="6">
    <location>
        <begin position="306"/>
        <end position="323"/>
    </location>
</feature>
<feature type="transmembrane region" description="Helical" evidence="6">
    <location>
        <begin position="239"/>
        <end position="259"/>
    </location>
</feature>
<keyword evidence="2" id="KW-1003">Cell membrane</keyword>
<feature type="transmembrane region" description="Helical" evidence="6">
    <location>
        <begin position="353"/>
        <end position="370"/>
    </location>
</feature>
<keyword evidence="3 6" id="KW-0812">Transmembrane</keyword>
<feature type="transmembrane region" description="Helical" evidence="6">
    <location>
        <begin position="193"/>
        <end position="210"/>
    </location>
</feature>
<dbReference type="OrthoDB" id="9786665at2"/>
<dbReference type="InterPro" id="IPR036259">
    <property type="entry name" value="MFS_trans_sf"/>
</dbReference>
<evidence type="ECO:0000256" key="3">
    <source>
        <dbReference type="ARBA" id="ARBA00022692"/>
    </source>
</evidence>
<feature type="transmembrane region" description="Helical" evidence="6">
    <location>
        <begin position="413"/>
        <end position="435"/>
    </location>
</feature>
<evidence type="ECO:0000256" key="2">
    <source>
        <dbReference type="ARBA" id="ARBA00022475"/>
    </source>
</evidence>
<reference evidence="7 8" key="1">
    <citation type="submission" date="2019-02" db="EMBL/GenBank/DDBJ databases">
        <title>Pedobacter sp. RP-3-8 sp. nov., isolated from Arctic soil.</title>
        <authorList>
            <person name="Dahal R.H."/>
        </authorList>
    </citation>
    <scope>NUCLEOTIDE SEQUENCE [LARGE SCALE GENOMIC DNA]</scope>
    <source>
        <strain evidence="7 8">RP-3-8</strain>
    </source>
</reference>
<dbReference type="EMBL" id="SJSM01000008">
    <property type="protein sequence ID" value="TCC95857.1"/>
    <property type="molecule type" value="Genomic_DNA"/>
</dbReference>
<name>A0A4R0N8J0_9SPHI</name>
<feature type="transmembrane region" description="Helical" evidence="6">
    <location>
        <begin position="279"/>
        <end position="299"/>
    </location>
</feature>
<feature type="transmembrane region" description="Helical" evidence="6">
    <location>
        <begin position="376"/>
        <end position="401"/>
    </location>
</feature>
<organism evidence="7 8">
    <name type="scientific">Pedobacter hiemivivus</name>
    <dbReference type="NCBI Taxonomy" id="2530454"/>
    <lineage>
        <taxon>Bacteria</taxon>
        <taxon>Pseudomonadati</taxon>
        <taxon>Bacteroidota</taxon>
        <taxon>Sphingobacteriia</taxon>
        <taxon>Sphingobacteriales</taxon>
        <taxon>Sphingobacteriaceae</taxon>
        <taxon>Pedobacter</taxon>
    </lineage>
</organism>
<evidence type="ECO:0000313" key="8">
    <source>
        <dbReference type="Proteomes" id="UP000291117"/>
    </source>
</evidence>
<keyword evidence="8" id="KW-1185">Reference proteome</keyword>
<dbReference type="GO" id="GO:0005886">
    <property type="term" value="C:plasma membrane"/>
    <property type="evidence" value="ECO:0007669"/>
    <property type="project" value="UniProtKB-SubCell"/>
</dbReference>
<dbReference type="Gene3D" id="1.20.1250.20">
    <property type="entry name" value="MFS general substrate transporter like domains"/>
    <property type="match status" value="2"/>
</dbReference>
<feature type="transmembrane region" description="Helical" evidence="6">
    <location>
        <begin position="88"/>
        <end position="108"/>
    </location>
</feature>
<evidence type="ECO:0000256" key="6">
    <source>
        <dbReference type="SAM" id="Phobius"/>
    </source>
</evidence>
<gene>
    <name evidence="7" type="ORF">EZ444_14695</name>
</gene>
<evidence type="ECO:0000256" key="5">
    <source>
        <dbReference type="ARBA" id="ARBA00023136"/>
    </source>
</evidence>
<keyword evidence="5 6" id="KW-0472">Membrane</keyword>
<dbReference type="InterPro" id="IPR050375">
    <property type="entry name" value="MFS_TsgA-like"/>
</dbReference>
<feature type="transmembrane region" description="Helical" evidence="6">
    <location>
        <begin position="441"/>
        <end position="459"/>
    </location>
</feature>
<dbReference type="InterPro" id="IPR011701">
    <property type="entry name" value="MFS"/>
</dbReference>
<dbReference type="Pfam" id="PF07690">
    <property type="entry name" value="MFS_1"/>
    <property type="match status" value="1"/>
</dbReference>
<dbReference type="SUPFAM" id="SSF103473">
    <property type="entry name" value="MFS general substrate transporter"/>
    <property type="match status" value="2"/>
</dbReference>
<dbReference type="AlphaFoldDB" id="A0A4R0N8J0"/>
<feature type="transmembrane region" description="Helical" evidence="6">
    <location>
        <begin position="114"/>
        <end position="135"/>
    </location>
</feature>
<dbReference type="RefSeq" id="WP_131609921.1">
    <property type="nucleotide sequence ID" value="NZ_SJSM01000008.1"/>
</dbReference>
<protein>
    <submittedName>
        <fullName evidence="7">Sugar MFS transporter</fullName>
    </submittedName>
</protein>
<evidence type="ECO:0000256" key="1">
    <source>
        <dbReference type="ARBA" id="ARBA00004429"/>
    </source>
</evidence>
<proteinExistence type="predicted"/>
<dbReference type="CDD" id="cd17394">
    <property type="entry name" value="MFS_FucP_like"/>
    <property type="match status" value="1"/>
</dbReference>